<feature type="transmembrane region" description="Helical" evidence="1">
    <location>
        <begin position="6"/>
        <end position="26"/>
    </location>
</feature>
<evidence type="ECO:0000313" key="3">
    <source>
        <dbReference type="Proteomes" id="UP000255283"/>
    </source>
</evidence>
<evidence type="ECO:0000256" key="1">
    <source>
        <dbReference type="SAM" id="Phobius"/>
    </source>
</evidence>
<keyword evidence="1" id="KW-0812">Transmembrane</keyword>
<dbReference type="AlphaFoldDB" id="A0AAQ1UP82"/>
<dbReference type="RefSeq" id="WP_004346913.1">
    <property type="nucleotide sequence ID" value="NZ_CAURJP010000081.1"/>
</dbReference>
<dbReference type="EMBL" id="UGTJ01000002">
    <property type="protein sequence ID" value="SUB96651.1"/>
    <property type="molecule type" value="Genomic_DNA"/>
</dbReference>
<accession>A0AAQ1UP82</accession>
<feature type="transmembrane region" description="Helical" evidence="1">
    <location>
        <begin position="46"/>
        <end position="64"/>
    </location>
</feature>
<evidence type="ECO:0000313" key="2">
    <source>
        <dbReference type="EMBL" id="SUB96651.1"/>
    </source>
</evidence>
<gene>
    <name evidence="2" type="ORF">NCTC13063_02421</name>
</gene>
<dbReference type="Proteomes" id="UP000255283">
    <property type="component" value="Unassembled WGS sequence"/>
</dbReference>
<sequence length="80" mass="8961">MEVSFFDLFYSLWTLGLLLFIAVQLVKRAGVISKAVKAKDVGCIKINSLLLGVCLLGFCLWMSIDRVTDSVGRVWCYLVN</sequence>
<name>A0AAQ1UP82_9BACT</name>
<reference evidence="2 3" key="1">
    <citation type="submission" date="2018-06" db="EMBL/GenBank/DDBJ databases">
        <authorList>
            <consortium name="Pathogen Informatics"/>
            <person name="Doyle S."/>
        </authorList>
    </citation>
    <scope>NUCLEOTIDE SEQUENCE [LARGE SCALE GENOMIC DNA]</scope>
    <source>
        <strain evidence="2 3">NCTC13063</strain>
    </source>
</reference>
<dbReference type="GeneID" id="93537344"/>
<keyword evidence="1" id="KW-1133">Transmembrane helix</keyword>
<protein>
    <submittedName>
        <fullName evidence="2">Uncharacterized protein</fullName>
    </submittedName>
</protein>
<comment type="caution">
    <text evidence="2">The sequence shown here is derived from an EMBL/GenBank/DDBJ whole genome shotgun (WGS) entry which is preliminary data.</text>
</comment>
<proteinExistence type="predicted"/>
<organism evidence="2 3">
    <name type="scientific">Segatella buccae</name>
    <dbReference type="NCBI Taxonomy" id="28126"/>
    <lineage>
        <taxon>Bacteria</taxon>
        <taxon>Pseudomonadati</taxon>
        <taxon>Bacteroidota</taxon>
        <taxon>Bacteroidia</taxon>
        <taxon>Bacteroidales</taxon>
        <taxon>Prevotellaceae</taxon>
        <taxon>Segatella</taxon>
    </lineage>
</organism>
<keyword evidence="1" id="KW-0472">Membrane</keyword>